<name>A0A1V4ART4_9BACT</name>
<evidence type="ECO:0000313" key="2">
    <source>
        <dbReference type="Proteomes" id="UP000189681"/>
    </source>
</evidence>
<proteinExistence type="predicted"/>
<organism evidence="1 2">
    <name type="scientific">Candidatus Brocadia carolinensis</name>
    <dbReference type="NCBI Taxonomy" id="1004156"/>
    <lineage>
        <taxon>Bacteria</taxon>
        <taxon>Pseudomonadati</taxon>
        <taxon>Planctomycetota</taxon>
        <taxon>Candidatus Brocadiia</taxon>
        <taxon>Candidatus Brocadiales</taxon>
        <taxon>Candidatus Brocadiaceae</taxon>
        <taxon>Candidatus Brocadia</taxon>
    </lineage>
</organism>
<gene>
    <name evidence="1" type="ORF">AYP45_12470</name>
</gene>
<dbReference type="Proteomes" id="UP000189681">
    <property type="component" value="Unassembled WGS sequence"/>
</dbReference>
<accession>A0A1V4ART4</accession>
<dbReference type="EMBL" id="AYTS01000113">
    <property type="protein sequence ID" value="OOP55839.1"/>
    <property type="molecule type" value="Genomic_DNA"/>
</dbReference>
<sequence>MTNGALSLRAKRSNLSIINNLYLLIRDKKGCKKTYKKKKFLHGNTRKGVVLEQEERILGLG</sequence>
<evidence type="ECO:0000313" key="1">
    <source>
        <dbReference type="EMBL" id="OOP55839.1"/>
    </source>
</evidence>
<reference evidence="1 2" key="1">
    <citation type="journal article" date="2017" name="Water Res.">
        <title>Discovery and metagenomic analysis of an anammox bacterial enrichment related to Candidatus "Brocadia caroliniensis" in a full-scale glycerol-fed nitritation-denitritation separate centrate treatment process.</title>
        <authorList>
            <person name="Park H."/>
            <person name="Brotto A.C."/>
            <person name="van Loosdrecht M.C."/>
            <person name="Chandran K."/>
        </authorList>
    </citation>
    <scope>NUCLEOTIDE SEQUENCE [LARGE SCALE GENOMIC DNA]</scope>
    <source>
        <strain evidence="1">26THWARD</strain>
    </source>
</reference>
<protein>
    <submittedName>
        <fullName evidence="1">Uncharacterized protein</fullName>
    </submittedName>
</protein>
<dbReference type="AlphaFoldDB" id="A0A1V4ART4"/>
<comment type="caution">
    <text evidence="1">The sequence shown here is derived from an EMBL/GenBank/DDBJ whole genome shotgun (WGS) entry which is preliminary data.</text>
</comment>